<dbReference type="AlphaFoldDB" id="A0A127PZY3"/>
<gene>
    <name evidence="10" type="primary">selB</name>
    <name evidence="10" type="ORF">CPter91_0955</name>
</gene>
<evidence type="ECO:0000256" key="3">
    <source>
        <dbReference type="ARBA" id="ARBA00022490"/>
    </source>
</evidence>
<dbReference type="GO" id="GO:0001514">
    <property type="term" value="P:selenocysteine incorporation"/>
    <property type="evidence" value="ECO:0007669"/>
    <property type="project" value="InterPro"/>
</dbReference>
<dbReference type="Gene3D" id="3.40.50.300">
    <property type="entry name" value="P-loop containing nucleotide triphosphate hydrolases"/>
    <property type="match status" value="1"/>
</dbReference>
<dbReference type="GO" id="GO:0005737">
    <property type="term" value="C:cytoplasm"/>
    <property type="evidence" value="ECO:0007669"/>
    <property type="project" value="UniProtKB-SubCell"/>
</dbReference>
<comment type="function">
    <text evidence="7">Translation factor necessary for the incorporation of selenocysteine into proteins. It probably replaces EF-Tu for the insertion of selenocysteine directed by the UGA codon. SelB binds GTP and GDP.</text>
</comment>
<evidence type="ECO:0000256" key="1">
    <source>
        <dbReference type="ARBA" id="ARBA00004496"/>
    </source>
</evidence>
<dbReference type="InterPro" id="IPR015190">
    <property type="entry name" value="Elong_fac_SelB-wing-hlx_typ-2"/>
</dbReference>
<dbReference type="InterPro" id="IPR048931">
    <property type="entry name" value="WHD_2nd_SelB_bact"/>
</dbReference>
<dbReference type="CDD" id="cd04171">
    <property type="entry name" value="SelB"/>
    <property type="match status" value="1"/>
</dbReference>
<dbReference type="STRING" id="279113.CPter91_0955"/>
<dbReference type="EMBL" id="CP013234">
    <property type="protein sequence ID" value="AMP03343.1"/>
    <property type="molecule type" value="Genomic_DNA"/>
</dbReference>
<dbReference type="SUPFAM" id="SSF50447">
    <property type="entry name" value="Translation proteins"/>
    <property type="match status" value="1"/>
</dbReference>
<sequence length="645" mass="69497">MIVGTAGHIDHGKTTLIKALTGVNTDRLKEEQERGISIELGYAYTALSNGEVLGFIDVPGHERLVHTMVAGASGIDFALLVIAADDGVMPQTREHLEILQWLGVKAGAVALTKIDRVDSARVAGVTAEIQALLAGATLAGIPIFPVAANLPKDNGTAALQQHLHGVAQSMPPRRADGLFRLAIDRVFTLPGHGTVVTGTVFSGQVHSGDRLVLMPAGDIVRVRSLHVQNRPAASGSAGQRCALNLSGIDKDAIRRGDWLADARAFTPSTRIDVELQLSASAGLVLRNRSPLHVHLGTLHQLVHLTLLEENALSAGDRCRVQLLFASPVCATPGDRFIVRNAQASMTIGGGHVLDPAAPARKRRASQRRAWLDAIEQMLNGAGLGPLLQAASPDGLRLSALMQLTGLPADALPLPPDAQTIVTGASEQDKFVMLSAQWQSLKTCAVNAVTDSHVRFPDEQGVDSGRLRRMAQPTLDNALWLTVLASLIEEGTLQRSGAWLHLPQHAIALSESEQLLAQQLLPELAAAGFDPPWVRDLARIHALPEEQVRQLLRKLLRQGLVYQVERDLFYHHERMRGLAALMATLIAQRETATGPPAAGVNAASWRDATGLGRKRAIQILEFFDRIGYTRRLRDAHVLRGGGLDWF</sequence>
<dbReference type="PROSITE" id="PS51722">
    <property type="entry name" value="G_TR_2"/>
    <property type="match status" value="1"/>
</dbReference>
<dbReference type="PANTHER" id="PTHR43721">
    <property type="entry name" value="ELONGATION FACTOR TU-RELATED"/>
    <property type="match status" value="1"/>
</dbReference>
<dbReference type="CDD" id="cd15491">
    <property type="entry name" value="selB_III"/>
    <property type="match status" value="1"/>
</dbReference>
<evidence type="ECO:0000313" key="11">
    <source>
        <dbReference type="Proteomes" id="UP000074561"/>
    </source>
</evidence>
<dbReference type="InterPro" id="IPR009001">
    <property type="entry name" value="Transl_elong_EF1A/Init_IF2_C"/>
</dbReference>
<evidence type="ECO:0000256" key="6">
    <source>
        <dbReference type="ARBA" id="ARBA00023134"/>
    </source>
</evidence>
<evidence type="ECO:0000256" key="8">
    <source>
        <dbReference type="ARBA" id="ARBA00031615"/>
    </source>
</evidence>
<dbReference type="GO" id="GO:0005525">
    <property type="term" value="F:GTP binding"/>
    <property type="evidence" value="ECO:0007669"/>
    <property type="project" value="UniProtKB-KW"/>
</dbReference>
<dbReference type="InterPro" id="IPR057335">
    <property type="entry name" value="Beta-barrel_SelB"/>
</dbReference>
<dbReference type="Proteomes" id="UP000074561">
    <property type="component" value="Chromosome"/>
</dbReference>
<keyword evidence="4" id="KW-0547">Nucleotide-binding</keyword>
<accession>A0A127PZY3</accession>
<dbReference type="InterPro" id="IPR031157">
    <property type="entry name" value="G_TR_CS"/>
</dbReference>
<comment type="subcellular location">
    <subcellularLocation>
        <location evidence="1">Cytoplasm</location>
    </subcellularLocation>
</comment>
<dbReference type="PRINTS" id="PR00315">
    <property type="entry name" value="ELONGATNFCT"/>
</dbReference>
<dbReference type="Pfam" id="PF25461">
    <property type="entry name" value="Beta-barrel_SelB"/>
    <property type="match status" value="1"/>
</dbReference>
<dbReference type="InterPro" id="IPR036388">
    <property type="entry name" value="WH-like_DNA-bd_sf"/>
</dbReference>
<proteinExistence type="predicted"/>
<feature type="domain" description="Tr-type G" evidence="9">
    <location>
        <begin position="1"/>
        <end position="173"/>
    </location>
</feature>
<dbReference type="Pfam" id="PF03144">
    <property type="entry name" value="GTP_EFTU_D2"/>
    <property type="match status" value="1"/>
</dbReference>
<dbReference type="InterPro" id="IPR015191">
    <property type="entry name" value="SelB_WHD4"/>
</dbReference>
<dbReference type="GO" id="GO:0003746">
    <property type="term" value="F:translation elongation factor activity"/>
    <property type="evidence" value="ECO:0007669"/>
    <property type="project" value="UniProtKB-KW"/>
</dbReference>
<dbReference type="SUPFAM" id="SSF46785">
    <property type="entry name" value="Winged helix' DNA-binding domain"/>
    <property type="match status" value="3"/>
</dbReference>
<keyword evidence="3" id="KW-0963">Cytoplasm</keyword>
<dbReference type="Gene3D" id="1.10.10.10">
    <property type="entry name" value="Winged helix-like DNA-binding domain superfamily/Winged helix DNA-binding domain"/>
    <property type="match status" value="3"/>
</dbReference>
<evidence type="ECO:0000259" key="9">
    <source>
        <dbReference type="PROSITE" id="PS51722"/>
    </source>
</evidence>
<dbReference type="Pfam" id="PF21214">
    <property type="entry name" value="WHD_2nd_SelB_bact"/>
    <property type="match status" value="1"/>
</dbReference>
<dbReference type="InterPro" id="IPR036390">
    <property type="entry name" value="WH_DNA-bd_sf"/>
</dbReference>
<dbReference type="Pfam" id="PF00009">
    <property type="entry name" value="GTP_EFTU"/>
    <property type="match status" value="1"/>
</dbReference>
<dbReference type="KEGG" id="cpra:CPter91_0955"/>
<dbReference type="Pfam" id="PF09106">
    <property type="entry name" value="WHD_2nd_SelB"/>
    <property type="match status" value="1"/>
</dbReference>
<dbReference type="SUPFAM" id="SSF52540">
    <property type="entry name" value="P-loop containing nucleoside triphosphate hydrolases"/>
    <property type="match status" value="1"/>
</dbReference>
<dbReference type="Pfam" id="PF09107">
    <property type="entry name" value="WHD_3rd_SelB"/>
    <property type="match status" value="1"/>
</dbReference>
<dbReference type="InterPro" id="IPR050055">
    <property type="entry name" value="EF-Tu_GTPase"/>
</dbReference>
<dbReference type="InterPro" id="IPR009000">
    <property type="entry name" value="Transl_B-barrel_sf"/>
</dbReference>
<dbReference type="InterPro" id="IPR027417">
    <property type="entry name" value="P-loop_NTPase"/>
</dbReference>
<dbReference type="PROSITE" id="PS00301">
    <property type="entry name" value="G_TR_1"/>
    <property type="match status" value="1"/>
</dbReference>
<dbReference type="PATRIC" id="fig|279113.9.peg.951"/>
<dbReference type="PANTHER" id="PTHR43721:SF9">
    <property type="entry name" value="GTP-BINDING PROTEIN 1"/>
    <property type="match status" value="1"/>
</dbReference>
<keyword evidence="10" id="KW-0251">Elongation factor</keyword>
<dbReference type="Gene3D" id="2.40.30.10">
    <property type="entry name" value="Translation factors"/>
    <property type="match status" value="1"/>
</dbReference>
<keyword evidence="6" id="KW-0342">GTP-binding</keyword>
<dbReference type="CDD" id="cd03696">
    <property type="entry name" value="SelB_II"/>
    <property type="match status" value="1"/>
</dbReference>
<dbReference type="NCBIfam" id="TIGR00475">
    <property type="entry name" value="selB"/>
    <property type="match status" value="1"/>
</dbReference>
<evidence type="ECO:0000256" key="5">
    <source>
        <dbReference type="ARBA" id="ARBA00022917"/>
    </source>
</evidence>
<evidence type="ECO:0000256" key="7">
    <source>
        <dbReference type="ARBA" id="ARBA00025526"/>
    </source>
</evidence>
<organism evidence="10 11">
    <name type="scientific">Collimonas pratensis</name>
    <dbReference type="NCBI Taxonomy" id="279113"/>
    <lineage>
        <taxon>Bacteria</taxon>
        <taxon>Pseudomonadati</taxon>
        <taxon>Pseudomonadota</taxon>
        <taxon>Betaproteobacteria</taxon>
        <taxon>Burkholderiales</taxon>
        <taxon>Oxalobacteraceae</taxon>
        <taxon>Collimonas</taxon>
    </lineage>
</organism>
<dbReference type="InterPro" id="IPR004535">
    <property type="entry name" value="Transl_elong_SelB"/>
</dbReference>
<dbReference type="SUPFAM" id="SSF50465">
    <property type="entry name" value="EF-Tu/eEF-1alpha/eIF2-gamma C-terminal domain"/>
    <property type="match status" value="1"/>
</dbReference>
<protein>
    <recommendedName>
        <fullName evidence="2">Selenocysteine-specific elongation factor</fullName>
    </recommendedName>
    <alternativeName>
        <fullName evidence="8">SelB translation factor</fullName>
    </alternativeName>
</protein>
<dbReference type="GO" id="GO:0003924">
    <property type="term" value="F:GTPase activity"/>
    <property type="evidence" value="ECO:0007669"/>
    <property type="project" value="InterPro"/>
</dbReference>
<evidence type="ECO:0000313" key="10">
    <source>
        <dbReference type="EMBL" id="AMP03343.1"/>
    </source>
</evidence>
<dbReference type="RefSeq" id="WP_061937463.1">
    <property type="nucleotide sequence ID" value="NZ_CP013234.1"/>
</dbReference>
<dbReference type="InterPro" id="IPR000795">
    <property type="entry name" value="T_Tr_GTP-bd_dom"/>
</dbReference>
<dbReference type="OrthoDB" id="9803139at2"/>
<dbReference type="GO" id="GO:0003723">
    <property type="term" value="F:RNA binding"/>
    <property type="evidence" value="ECO:0007669"/>
    <property type="project" value="InterPro"/>
</dbReference>
<dbReference type="InterPro" id="IPR004161">
    <property type="entry name" value="EFTu-like_2"/>
</dbReference>
<evidence type="ECO:0000256" key="2">
    <source>
        <dbReference type="ARBA" id="ARBA00015953"/>
    </source>
</evidence>
<reference evidence="10 11" key="1">
    <citation type="submission" date="2015-11" db="EMBL/GenBank/DDBJ databases">
        <title>Exploring the genomic traits of fungus-feeding bacterial genus Collimonas.</title>
        <authorList>
            <person name="Song C."/>
            <person name="Schmidt R."/>
            <person name="de Jager V."/>
            <person name="Krzyzanowska D."/>
            <person name="Jongedijk E."/>
            <person name="Cankar K."/>
            <person name="Beekwilder J."/>
            <person name="van Veen A."/>
            <person name="de Boer W."/>
            <person name="van Veen J.A."/>
            <person name="Garbeva P."/>
        </authorList>
    </citation>
    <scope>NUCLEOTIDE SEQUENCE [LARGE SCALE GENOMIC DNA]</scope>
    <source>
        <strain evidence="10 11">Ter91</strain>
    </source>
</reference>
<keyword evidence="5" id="KW-0648">Protein biosynthesis</keyword>
<name>A0A127PZY3_9BURK</name>
<evidence type="ECO:0000256" key="4">
    <source>
        <dbReference type="ARBA" id="ARBA00022741"/>
    </source>
</evidence>